<organism evidence="6 7">
    <name type="scientific">Geomobilimonas luticola</name>
    <dbReference type="NCBI Taxonomy" id="1114878"/>
    <lineage>
        <taxon>Bacteria</taxon>
        <taxon>Pseudomonadati</taxon>
        <taxon>Thermodesulfobacteriota</taxon>
        <taxon>Desulfuromonadia</taxon>
        <taxon>Geobacterales</taxon>
        <taxon>Geobacteraceae</taxon>
        <taxon>Geomobilimonas</taxon>
    </lineage>
</organism>
<dbReference type="Gene3D" id="3.40.1190.20">
    <property type="match status" value="1"/>
</dbReference>
<sequence length="307" mass="32642">MVVTGIGQCSWDFLATVDTYPPADSKQEVLHWEEQGGGPVATALVALSRLGVRSTFHGVVGDDELGVRIRRSLDKEGIDCRGLVTRSGAVSQRAFIVVEQGSASRTIFWQRPTGEPLSQGELSSHYLDGSSFLLLDGLMVEVSLAAAGDARQRGIPVMLDAGRLRPGMADLARSCDYVVAGEQFAFDLGWDGGDGTFAGFARSIGAPVVTVTRGTEGSLTWWKEGVLRQPAFPVAAVDTTGAGDVFHGGYLFGLLQGWELSTVLPFASAMAALKCTRSGGRGGIPDLQRVADFLQGNGIVLPRRKDR</sequence>
<dbReference type="EMBL" id="JAHCVK010000006">
    <property type="protein sequence ID" value="MBT0653896.1"/>
    <property type="molecule type" value="Genomic_DNA"/>
</dbReference>
<keyword evidence="3 4" id="KW-0418">Kinase</keyword>
<evidence type="ECO:0000256" key="2">
    <source>
        <dbReference type="ARBA" id="ARBA00022679"/>
    </source>
</evidence>
<keyword evidence="7" id="KW-1185">Reference proteome</keyword>
<dbReference type="RefSeq" id="WP_214175905.1">
    <property type="nucleotide sequence ID" value="NZ_JAHCVK010000006.1"/>
</dbReference>
<protein>
    <submittedName>
        <fullName evidence="6">Sugar kinase</fullName>
    </submittedName>
</protein>
<dbReference type="Proteomes" id="UP000756860">
    <property type="component" value="Unassembled WGS sequence"/>
</dbReference>
<comment type="caution">
    <text evidence="6">The sequence shown here is derived from an EMBL/GenBank/DDBJ whole genome shotgun (WGS) entry which is preliminary data.</text>
</comment>
<proteinExistence type="inferred from homology"/>
<dbReference type="InterPro" id="IPR029056">
    <property type="entry name" value="Ribokinase-like"/>
</dbReference>
<dbReference type="Pfam" id="PF00294">
    <property type="entry name" value="PfkB"/>
    <property type="match status" value="1"/>
</dbReference>
<accession>A0ABS5SH45</accession>
<evidence type="ECO:0000256" key="1">
    <source>
        <dbReference type="ARBA" id="ARBA00010688"/>
    </source>
</evidence>
<dbReference type="GO" id="GO:0016301">
    <property type="term" value="F:kinase activity"/>
    <property type="evidence" value="ECO:0007669"/>
    <property type="project" value="UniProtKB-KW"/>
</dbReference>
<evidence type="ECO:0000313" key="7">
    <source>
        <dbReference type="Proteomes" id="UP000756860"/>
    </source>
</evidence>
<dbReference type="PRINTS" id="PR00990">
    <property type="entry name" value="RIBOKINASE"/>
</dbReference>
<dbReference type="SUPFAM" id="SSF53613">
    <property type="entry name" value="Ribokinase-like"/>
    <property type="match status" value="1"/>
</dbReference>
<evidence type="ECO:0000259" key="5">
    <source>
        <dbReference type="Pfam" id="PF00294"/>
    </source>
</evidence>
<evidence type="ECO:0000256" key="3">
    <source>
        <dbReference type="ARBA" id="ARBA00022777"/>
    </source>
</evidence>
<name>A0ABS5SH45_9BACT</name>
<evidence type="ECO:0000313" key="6">
    <source>
        <dbReference type="EMBL" id="MBT0653896.1"/>
    </source>
</evidence>
<dbReference type="InterPro" id="IPR002139">
    <property type="entry name" value="Ribo/fructo_kinase"/>
</dbReference>
<evidence type="ECO:0000256" key="4">
    <source>
        <dbReference type="RuleBase" id="RU003704"/>
    </source>
</evidence>
<dbReference type="InterPro" id="IPR052562">
    <property type="entry name" value="Ketohexokinase-related"/>
</dbReference>
<dbReference type="InterPro" id="IPR002173">
    <property type="entry name" value="Carboh/pur_kinase_PfkB_CS"/>
</dbReference>
<dbReference type="PANTHER" id="PTHR42774:SF3">
    <property type="entry name" value="KETOHEXOKINASE"/>
    <property type="match status" value="1"/>
</dbReference>
<feature type="domain" description="Carbohydrate kinase PfkB" evidence="5">
    <location>
        <begin position="6"/>
        <end position="285"/>
    </location>
</feature>
<comment type="similarity">
    <text evidence="1 4">Belongs to the carbohydrate kinase PfkB family.</text>
</comment>
<dbReference type="PROSITE" id="PS00584">
    <property type="entry name" value="PFKB_KINASES_2"/>
    <property type="match status" value="1"/>
</dbReference>
<dbReference type="InterPro" id="IPR011611">
    <property type="entry name" value="PfkB_dom"/>
</dbReference>
<dbReference type="PANTHER" id="PTHR42774">
    <property type="entry name" value="PHOSPHOTRANSFERASE SYSTEM TRANSPORT PROTEIN"/>
    <property type="match status" value="1"/>
</dbReference>
<reference evidence="6 7" key="1">
    <citation type="submission" date="2021-05" db="EMBL/GenBank/DDBJ databases">
        <title>The draft genome of Geobacter luticola JCM 17780.</title>
        <authorList>
            <person name="Xu Z."/>
            <person name="Masuda Y."/>
            <person name="Itoh H."/>
            <person name="Senoo K."/>
        </authorList>
    </citation>
    <scope>NUCLEOTIDE SEQUENCE [LARGE SCALE GENOMIC DNA]</scope>
    <source>
        <strain evidence="6 7">JCM 17780</strain>
    </source>
</reference>
<gene>
    <name evidence="6" type="ORF">KI810_12575</name>
</gene>
<keyword evidence="2 4" id="KW-0808">Transferase</keyword>